<dbReference type="KEGG" id="rmc:RMONA_07820"/>
<reference evidence="1 2" key="1">
    <citation type="submission" date="2015-01" db="EMBL/GenBank/DDBJ databases">
        <title>Draft genome sequence of Rickettsia monacensis strain IrR/Munich.</title>
        <authorList>
            <person name="Felsheim R.F."/>
            <person name="Johnson S.L."/>
            <person name="Kurtti T.J."/>
            <person name="Munderloh U.G."/>
        </authorList>
    </citation>
    <scope>NUCLEOTIDE SEQUENCE [LARGE SCALE GENOMIC DNA]</scope>
    <source>
        <strain evidence="1 2">IrR/Munich</strain>
    </source>
</reference>
<proteinExistence type="predicted"/>
<evidence type="ECO:0000313" key="1">
    <source>
        <dbReference type="EMBL" id="CEO17915.1"/>
    </source>
</evidence>
<reference evidence="2" key="2">
    <citation type="submission" date="2015-01" db="EMBL/GenBank/DDBJ databases">
        <authorList>
            <person name="Felsheim R."/>
        </authorList>
    </citation>
    <scope>NUCLEOTIDE SEQUENCE [LARGE SCALE GENOMIC DNA]</scope>
    <source>
        <strain evidence="2">IrR/Munich</strain>
    </source>
</reference>
<protein>
    <submittedName>
        <fullName evidence="1">Uncharacterized protein</fullName>
    </submittedName>
</protein>
<dbReference type="AlphaFoldDB" id="A0A0B7J4H5"/>
<name>A0A0B7J4H5_9RICK</name>
<sequence>MKEVLSKENIKLHRMFCLIDDDQCIWSDKEIEDIV</sequence>
<dbReference type="EMBL" id="LN794217">
    <property type="protein sequence ID" value="CEO17915.1"/>
    <property type="molecule type" value="Genomic_DNA"/>
</dbReference>
<organism evidence="1 2">
    <name type="scientific">Rickettsia monacensis</name>
    <dbReference type="NCBI Taxonomy" id="109232"/>
    <lineage>
        <taxon>Bacteria</taxon>
        <taxon>Pseudomonadati</taxon>
        <taxon>Pseudomonadota</taxon>
        <taxon>Alphaproteobacteria</taxon>
        <taxon>Rickettsiales</taxon>
        <taxon>Rickettsiaceae</taxon>
        <taxon>Rickettsieae</taxon>
        <taxon>Rickettsia</taxon>
        <taxon>spotted fever group</taxon>
    </lineage>
</organism>
<keyword evidence="2" id="KW-1185">Reference proteome</keyword>
<accession>A0A0B7J4H5</accession>
<dbReference type="Proteomes" id="UP000018149">
    <property type="component" value="Chromosome I"/>
</dbReference>
<gene>
    <name evidence="1" type="ORF">RMONA_07820</name>
</gene>
<dbReference type="HOGENOM" id="CLU_3366997_0_0_5"/>
<evidence type="ECO:0000313" key="2">
    <source>
        <dbReference type="Proteomes" id="UP000018149"/>
    </source>
</evidence>